<dbReference type="InterPro" id="IPR036291">
    <property type="entry name" value="NAD(P)-bd_dom_sf"/>
</dbReference>
<dbReference type="Pfam" id="PF01370">
    <property type="entry name" value="Epimerase"/>
    <property type="match status" value="1"/>
</dbReference>
<dbReference type="PANTHER" id="PTHR10366:SF564">
    <property type="entry name" value="STEROL-4-ALPHA-CARBOXYLATE 3-DEHYDROGENASE, DECARBOXYLATING"/>
    <property type="match status" value="1"/>
</dbReference>
<organism evidence="4 5">
    <name type="scientific">Myceligenerans indicum</name>
    <dbReference type="NCBI Taxonomy" id="2593663"/>
    <lineage>
        <taxon>Bacteria</taxon>
        <taxon>Bacillati</taxon>
        <taxon>Actinomycetota</taxon>
        <taxon>Actinomycetes</taxon>
        <taxon>Micrococcales</taxon>
        <taxon>Promicromonosporaceae</taxon>
        <taxon>Myceligenerans</taxon>
    </lineage>
</organism>
<name>A0ABS1LJ01_9MICO</name>
<sequence>MDIDPSPTSLSGTAPVLVTGGSGFLAVHLLAQLLARGHGVRTTLRNPERAEEVRTAVQRASGFEVPPEIGFVSADLSSDEGWADAADGVRYVLHVASPFPVAVPTDENEIIRPARDGALRVIRAARTAGVERVVLTSSFAAVGYGHPPTDREFTESDWTDIDGPIAPYIKSKALAERAAWDFMERGGGSMELSVVNPVGIFGPPVTPDLSASTRLAAQMLTGMRGVPRLATTVVDVRDVADLHLRAMTAPEAAGERFLASVGEPLPFRRVAETLRHAVGRKGPGARSFVLPDGMIRFAARRNAGLQGMVTELGKVRRVSSAKARDVLGWEPRSNVEALSATASALRGLGLLRTGVLPTDAPT</sequence>
<dbReference type="Gene3D" id="3.40.50.720">
    <property type="entry name" value="NAD(P)-binding Rossmann-like Domain"/>
    <property type="match status" value="1"/>
</dbReference>
<keyword evidence="1" id="KW-0560">Oxidoreductase</keyword>
<protein>
    <submittedName>
        <fullName evidence="4">Aldehyde reductase</fullName>
    </submittedName>
</protein>
<accession>A0ABS1LJ01</accession>
<feature type="domain" description="NAD-dependent epimerase/dehydratase" evidence="3">
    <location>
        <begin position="16"/>
        <end position="253"/>
    </location>
</feature>
<reference evidence="4 5" key="1">
    <citation type="journal article" date="2021" name="Arch. Microbiol.">
        <title>Myceligenerans indicum sp. nov., an actinobacterium isolated from mangrove sediment of Sundarbans, India.</title>
        <authorList>
            <person name="Asha K."/>
            <person name="Bhadury P."/>
        </authorList>
    </citation>
    <scope>NUCLEOTIDE SEQUENCE [LARGE SCALE GENOMIC DNA]</scope>
    <source>
        <strain evidence="4 5">I2</strain>
    </source>
</reference>
<dbReference type="InterPro" id="IPR001509">
    <property type="entry name" value="Epimerase_deHydtase"/>
</dbReference>
<evidence type="ECO:0000256" key="2">
    <source>
        <dbReference type="ARBA" id="ARBA00023445"/>
    </source>
</evidence>
<dbReference type="InterPro" id="IPR050425">
    <property type="entry name" value="NAD(P)_dehydrat-like"/>
</dbReference>
<dbReference type="RefSeq" id="WP_201846058.1">
    <property type="nucleotide sequence ID" value="NZ_JABBYC010000009.1"/>
</dbReference>
<dbReference type="SUPFAM" id="SSF51735">
    <property type="entry name" value="NAD(P)-binding Rossmann-fold domains"/>
    <property type="match status" value="1"/>
</dbReference>
<proteinExistence type="inferred from homology"/>
<dbReference type="CDD" id="cd05227">
    <property type="entry name" value="AR_SDR_e"/>
    <property type="match status" value="1"/>
</dbReference>
<evidence type="ECO:0000313" key="4">
    <source>
        <dbReference type="EMBL" id="MBL0886220.1"/>
    </source>
</evidence>
<evidence type="ECO:0000313" key="5">
    <source>
        <dbReference type="Proteomes" id="UP000675409"/>
    </source>
</evidence>
<comment type="similarity">
    <text evidence="2">Belongs to the NAD(P)-dependent epimerase/dehydratase family. Dihydroflavonol-4-reductase subfamily.</text>
</comment>
<keyword evidence="5" id="KW-1185">Reference proteome</keyword>
<dbReference type="Proteomes" id="UP000675409">
    <property type="component" value="Unassembled WGS sequence"/>
</dbReference>
<evidence type="ECO:0000259" key="3">
    <source>
        <dbReference type="Pfam" id="PF01370"/>
    </source>
</evidence>
<dbReference type="EMBL" id="JABBYC010000009">
    <property type="protein sequence ID" value="MBL0886220.1"/>
    <property type="molecule type" value="Genomic_DNA"/>
</dbReference>
<gene>
    <name evidence="4" type="ORF">HGK34_08040</name>
</gene>
<comment type="caution">
    <text evidence="4">The sequence shown here is derived from an EMBL/GenBank/DDBJ whole genome shotgun (WGS) entry which is preliminary data.</text>
</comment>
<evidence type="ECO:0000256" key="1">
    <source>
        <dbReference type="ARBA" id="ARBA00023002"/>
    </source>
</evidence>
<dbReference type="PANTHER" id="PTHR10366">
    <property type="entry name" value="NAD DEPENDENT EPIMERASE/DEHYDRATASE"/>
    <property type="match status" value="1"/>
</dbReference>